<dbReference type="AlphaFoldDB" id="A0A9P0H5E0"/>
<name>A0A9P0H5E0_NEZVI</name>
<sequence>MFITTILNQQPIPAEIRPPKSYHQRIAYLSKRTAIYSYQKPELIRNKLQINENTGNS</sequence>
<dbReference type="Proteomes" id="UP001152798">
    <property type="component" value="Chromosome 3"/>
</dbReference>
<dbReference type="EMBL" id="OV725079">
    <property type="protein sequence ID" value="CAH1395729.1"/>
    <property type="molecule type" value="Genomic_DNA"/>
</dbReference>
<proteinExistence type="predicted"/>
<gene>
    <name evidence="1" type="ORF">NEZAVI_LOCUS5950</name>
</gene>
<evidence type="ECO:0000313" key="1">
    <source>
        <dbReference type="EMBL" id="CAH1395729.1"/>
    </source>
</evidence>
<reference evidence="1" key="1">
    <citation type="submission" date="2022-01" db="EMBL/GenBank/DDBJ databases">
        <authorList>
            <person name="King R."/>
        </authorList>
    </citation>
    <scope>NUCLEOTIDE SEQUENCE</scope>
</reference>
<evidence type="ECO:0000313" key="2">
    <source>
        <dbReference type="Proteomes" id="UP001152798"/>
    </source>
</evidence>
<accession>A0A9P0H5E0</accession>
<protein>
    <submittedName>
        <fullName evidence="1">Uncharacterized protein</fullName>
    </submittedName>
</protein>
<organism evidence="1 2">
    <name type="scientific">Nezara viridula</name>
    <name type="common">Southern green stink bug</name>
    <name type="synonym">Cimex viridulus</name>
    <dbReference type="NCBI Taxonomy" id="85310"/>
    <lineage>
        <taxon>Eukaryota</taxon>
        <taxon>Metazoa</taxon>
        <taxon>Ecdysozoa</taxon>
        <taxon>Arthropoda</taxon>
        <taxon>Hexapoda</taxon>
        <taxon>Insecta</taxon>
        <taxon>Pterygota</taxon>
        <taxon>Neoptera</taxon>
        <taxon>Paraneoptera</taxon>
        <taxon>Hemiptera</taxon>
        <taxon>Heteroptera</taxon>
        <taxon>Panheteroptera</taxon>
        <taxon>Pentatomomorpha</taxon>
        <taxon>Pentatomoidea</taxon>
        <taxon>Pentatomidae</taxon>
        <taxon>Pentatominae</taxon>
        <taxon>Nezara</taxon>
    </lineage>
</organism>
<keyword evidence="2" id="KW-1185">Reference proteome</keyword>